<dbReference type="EMBL" id="JAPDOD010000022">
    <property type="protein sequence ID" value="MDA0163044.1"/>
    <property type="molecule type" value="Genomic_DNA"/>
</dbReference>
<protein>
    <submittedName>
        <fullName evidence="4">Cupredoxin domain-containing protein</fullName>
    </submittedName>
</protein>
<evidence type="ECO:0000313" key="5">
    <source>
        <dbReference type="Proteomes" id="UP001149140"/>
    </source>
</evidence>
<dbReference type="Pfam" id="PF06525">
    <property type="entry name" value="SoxE"/>
    <property type="match status" value="1"/>
</dbReference>
<dbReference type="PROSITE" id="PS00079">
    <property type="entry name" value="MULTICOPPER_OXIDASE1"/>
    <property type="match status" value="1"/>
</dbReference>
<feature type="domain" description="Sulfocyanin-like C-terminal" evidence="3">
    <location>
        <begin position="58"/>
        <end position="143"/>
    </location>
</feature>
<dbReference type="PANTHER" id="PTHR38439">
    <property type="entry name" value="AURACYANIN-B"/>
    <property type="match status" value="1"/>
</dbReference>
<dbReference type="InterPro" id="IPR049544">
    <property type="entry name" value="SoxE-like_C"/>
</dbReference>
<proteinExistence type="predicted"/>
<dbReference type="Gene3D" id="2.60.40.420">
    <property type="entry name" value="Cupredoxins - blue copper proteins"/>
    <property type="match status" value="1"/>
</dbReference>
<dbReference type="GO" id="GO:0046872">
    <property type="term" value="F:metal ion binding"/>
    <property type="evidence" value="ECO:0007669"/>
    <property type="project" value="UniProtKB-KW"/>
</dbReference>
<evidence type="ECO:0000313" key="4">
    <source>
        <dbReference type="EMBL" id="MDA0163044.1"/>
    </source>
</evidence>
<keyword evidence="1" id="KW-0479">Metal-binding</keyword>
<comment type="caution">
    <text evidence="4">The sequence shown here is derived from an EMBL/GenBank/DDBJ whole genome shotgun (WGS) entry which is preliminary data.</text>
</comment>
<dbReference type="InterPro" id="IPR050845">
    <property type="entry name" value="Cu-binding_ET"/>
</dbReference>
<keyword evidence="5" id="KW-1185">Reference proteome</keyword>
<evidence type="ECO:0000259" key="3">
    <source>
        <dbReference type="Pfam" id="PF06525"/>
    </source>
</evidence>
<accession>A0A9X3MUU6</accession>
<dbReference type="RefSeq" id="WP_270042285.1">
    <property type="nucleotide sequence ID" value="NZ_JAPDOD010000022.1"/>
</dbReference>
<organism evidence="4 5">
    <name type="scientific">Solirubrobacter ginsenosidimutans</name>
    <dbReference type="NCBI Taxonomy" id="490573"/>
    <lineage>
        <taxon>Bacteria</taxon>
        <taxon>Bacillati</taxon>
        <taxon>Actinomycetota</taxon>
        <taxon>Thermoleophilia</taxon>
        <taxon>Solirubrobacterales</taxon>
        <taxon>Solirubrobacteraceae</taxon>
        <taxon>Solirubrobacter</taxon>
    </lineage>
</organism>
<evidence type="ECO:0000256" key="1">
    <source>
        <dbReference type="ARBA" id="ARBA00022723"/>
    </source>
</evidence>
<dbReference type="SUPFAM" id="SSF49503">
    <property type="entry name" value="Cupredoxins"/>
    <property type="match status" value="1"/>
</dbReference>
<evidence type="ECO:0000256" key="2">
    <source>
        <dbReference type="ARBA" id="ARBA00023008"/>
    </source>
</evidence>
<dbReference type="InterPro" id="IPR008972">
    <property type="entry name" value="Cupredoxin"/>
</dbReference>
<dbReference type="AlphaFoldDB" id="A0A9X3MUU6"/>
<keyword evidence="2" id="KW-0186">Copper</keyword>
<name>A0A9X3MUU6_9ACTN</name>
<dbReference type="Proteomes" id="UP001149140">
    <property type="component" value="Unassembled WGS sequence"/>
</dbReference>
<dbReference type="PANTHER" id="PTHR38439:SF3">
    <property type="entry name" value="COPPER-RESISTANT CUPROPROTEIN COPI"/>
    <property type="match status" value="1"/>
</dbReference>
<gene>
    <name evidence="4" type="ORF">OM076_22415</name>
</gene>
<reference evidence="4" key="1">
    <citation type="submission" date="2022-10" db="EMBL/GenBank/DDBJ databases">
        <title>The WGS of Solirubrobacter ginsenosidimutans DSM 21036.</title>
        <authorList>
            <person name="Jiang Z."/>
        </authorList>
    </citation>
    <scope>NUCLEOTIDE SEQUENCE</scope>
    <source>
        <strain evidence="4">DSM 21036</strain>
    </source>
</reference>
<dbReference type="InterPro" id="IPR033138">
    <property type="entry name" value="Cu_oxidase_CS"/>
</dbReference>
<sequence length="144" mass="15028">MSSLTHHRRVGLLGLVAAFAAIIVAVALASTSDAASKSSKVTLSEFKISASPKTASAGKVTFNVKNAGDMEHEMVVIKTSTAASKLKVGSNNRVSEKGSVGEVEDLAGGKSKKLTLNLKKGHYVLICNIPGHYKGGMRADFTVK</sequence>